<dbReference type="AlphaFoldDB" id="A0AAD4CFH9"/>
<dbReference type="SMART" id="SM01060">
    <property type="entry name" value="Catalase"/>
    <property type="match status" value="1"/>
</dbReference>
<comment type="cofactor">
    <cofactor evidence="1 10 12">
        <name>heme</name>
        <dbReference type="ChEBI" id="CHEBI:30413"/>
    </cofactor>
</comment>
<evidence type="ECO:0000256" key="5">
    <source>
        <dbReference type="ARBA" id="ARBA00022617"/>
    </source>
</evidence>
<dbReference type="InterPro" id="IPR018028">
    <property type="entry name" value="Catalase"/>
</dbReference>
<dbReference type="Pfam" id="PF06628">
    <property type="entry name" value="Catalase-rel"/>
    <property type="match status" value="1"/>
</dbReference>
<keyword evidence="6 10" id="KW-0479">Metal-binding</keyword>
<dbReference type="Pfam" id="PF18011">
    <property type="entry name" value="Catalase_C"/>
    <property type="match status" value="1"/>
</dbReference>
<protein>
    <recommendedName>
        <fullName evidence="3 10">Catalase</fullName>
        <ecNumber evidence="3 10">1.11.1.6</ecNumber>
    </recommendedName>
</protein>
<dbReference type="InterPro" id="IPR029062">
    <property type="entry name" value="Class_I_gatase-like"/>
</dbReference>
<reference evidence="15" key="1">
    <citation type="journal article" date="2019" name="Beilstein J. Org. Chem.">
        <title>Nanangenines: drimane sesquiterpenoids as the dominant metabolite cohort of a novel Australian fungus, Aspergillus nanangensis.</title>
        <authorList>
            <person name="Lacey H.J."/>
            <person name="Gilchrist C.L.M."/>
            <person name="Crombie A."/>
            <person name="Kalaitzis J.A."/>
            <person name="Vuong D."/>
            <person name="Rutledge P.J."/>
            <person name="Turner P."/>
            <person name="Pitt J.I."/>
            <person name="Lacey E."/>
            <person name="Chooi Y.H."/>
            <person name="Piggott A.M."/>
        </authorList>
    </citation>
    <scope>NUCLEOTIDE SEQUENCE</scope>
    <source>
        <strain evidence="15">MST-FP2251</strain>
    </source>
</reference>
<evidence type="ECO:0000256" key="10">
    <source>
        <dbReference type="PIRNR" id="PIRNR038927"/>
    </source>
</evidence>
<dbReference type="FunFam" id="1.20.1370.20:FF:000001">
    <property type="entry name" value="Catalase HPII"/>
    <property type="match status" value="1"/>
</dbReference>
<reference evidence="15" key="2">
    <citation type="submission" date="2020-02" db="EMBL/GenBank/DDBJ databases">
        <authorList>
            <person name="Gilchrist C.L.M."/>
            <person name="Chooi Y.-H."/>
        </authorList>
    </citation>
    <scope>NUCLEOTIDE SEQUENCE</scope>
    <source>
        <strain evidence="15">MST-FP2251</strain>
    </source>
</reference>
<evidence type="ECO:0000313" key="16">
    <source>
        <dbReference type="Proteomes" id="UP001194746"/>
    </source>
</evidence>
<dbReference type="GO" id="GO:0070301">
    <property type="term" value="P:cellular response to hydrogen peroxide"/>
    <property type="evidence" value="ECO:0007669"/>
    <property type="project" value="UniProtKB-ARBA"/>
</dbReference>
<dbReference type="GO" id="GO:0020037">
    <property type="term" value="F:heme binding"/>
    <property type="evidence" value="ECO:0007669"/>
    <property type="project" value="UniProtKB-UniRule"/>
</dbReference>
<evidence type="ECO:0000256" key="11">
    <source>
        <dbReference type="PIRSR" id="PIRSR038927-1"/>
    </source>
</evidence>
<dbReference type="InterPro" id="IPR024712">
    <property type="entry name" value="Catalase_clade2"/>
</dbReference>
<feature type="signal peptide" evidence="13">
    <location>
        <begin position="1"/>
        <end position="15"/>
    </location>
</feature>
<keyword evidence="7 10" id="KW-0560">Oxidoreductase</keyword>
<evidence type="ECO:0000256" key="6">
    <source>
        <dbReference type="ARBA" id="ARBA00022723"/>
    </source>
</evidence>
<keyword evidence="5 10" id="KW-0349">Heme</keyword>
<dbReference type="PANTHER" id="PTHR42821:SF3">
    <property type="entry name" value="CATALASE B"/>
    <property type="match status" value="1"/>
</dbReference>
<dbReference type="GO" id="GO:0004096">
    <property type="term" value="F:catalase activity"/>
    <property type="evidence" value="ECO:0007669"/>
    <property type="project" value="UniProtKB-UniRule"/>
</dbReference>
<evidence type="ECO:0000256" key="3">
    <source>
        <dbReference type="ARBA" id="ARBA00012314"/>
    </source>
</evidence>
<dbReference type="InterPro" id="IPR041399">
    <property type="entry name" value="Catalase_large_C"/>
</dbReference>
<evidence type="ECO:0000256" key="7">
    <source>
        <dbReference type="ARBA" id="ARBA00023002"/>
    </source>
</evidence>
<dbReference type="InterPro" id="IPR010582">
    <property type="entry name" value="Catalase_immune_responsive"/>
</dbReference>
<feature type="domain" description="Catalase core" evidence="14">
    <location>
        <begin position="54"/>
        <end position="441"/>
    </location>
</feature>
<keyword evidence="9 10" id="KW-0376">Hydrogen peroxide</keyword>
<dbReference type="Gene3D" id="2.40.180.10">
    <property type="entry name" value="Catalase core domain"/>
    <property type="match status" value="1"/>
</dbReference>
<evidence type="ECO:0000256" key="2">
    <source>
        <dbReference type="ARBA" id="ARBA00005329"/>
    </source>
</evidence>
<dbReference type="InterPro" id="IPR011614">
    <property type="entry name" value="Catalase_core"/>
</dbReference>
<dbReference type="FunFam" id="3.40.50.880:FF:000043">
    <property type="entry name" value="Catalase"/>
    <property type="match status" value="1"/>
</dbReference>
<comment type="function">
    <text evidence="10">Occurs in almost all aerobically respiring organisms and serves to protect cells from the toxic effects of hydrogen peroxide.</text>
</comment>
<dbReference type="Proteomes" id="UP001194746">
    <property type="component" value="Unassembled WGS sequence"/>
</dbReference>
<dbReference type="SUPFAM" id="SSF56634">
    <property type="entry name" value="Heme-dependent catalase-like"/>
    <property type="match status" value="1"/>
</dbReference>
<sequence length="729" mass="79534">MRALSLLGLIGTANAVCPYMAGNTMERRDDDDATAATEEFLSQYYLEDKDVYMTSDVGGPIADQNSLSAGERGPTLLEDFIFRQKIQRFDHERVPERAVHARGTGAHGVFTSYGDFSNITAASFLSAPGKQTPMFTRFSTVAGSRGSTELARDVHGFATRFYTDEGNFDIVGNNIPVFFIQDAILFPDLIHAVKPRGDNEIPQAATAHDSAWDFFSQQPSTMHTLFWAMSGHGIPRSFRHVDGFGVHTFRFVTEDGASKLVKFHWKSLTGKASLVWEEAQQVSGKNPDFMRQDLFESIENGRFPEWELGVQIMEEEDQLRFGFDLFDPTKIVPEELVPVTPLGKMTLNRNPRNYFAETEQVMFQPGHIVRGVDFTEDPLLQGRLYSYLDTQLNRHNGPNFEQLPINQPRTAIHNNNRDGAGQMFIPLNPNAYTPNTPNQGSPKQANQTAGKGFFTTPSRTPSGPLLRAVSPTFADVWSQPRLFYNSLLPAEQQFVIDAMRFESSMLKSDVVRSNVLVQLNRIDHNLAQRVAQALAMEAPQPDPTFYHSNKSSNLGAFGHPLQRLDGLKVAVLASVDAPASVAAGKDLASQLAGKNVDVVVVAQTLADGVNQTYSGSDAIQFDAIVVAAGAERLFAPASVTGGSSGNSSSSGGGSSLFPAGRPLQILLDGYRFGKPVAALGSGSVALKNVGISMSRDGVYSADSVTGEFVSGLTDGLTTFKFLDRFAVDQ</sequence>
<evidence type="ECO:0000259" key="14">
    <source>
        <dbReference type="SMART" id="SM01060"/>
    </source>
</evidence>
<proteinExistence type="inferred from homology"/>
<keyword evidence="4 10" id="KW-0575">Peroxidase</keyword>
<dbReference type="PANTHER" id="PTHR42821">
    <property type="entry name" value="CATALASE"/>
    <property type="match status" value="1"/>
</dbReference>
<organism evidence="15 16">
    <name type="scientific">Aspergillus nanangensis</name>
    <dbReference type="NCBI Taxonomy" id="2582783"/>
    <lineage>
        <taxon>Eukaryota</taxon>
        <taxon>Fungi</taxon>
        <taxon>Dikarya</taxon>
        <taxon>Ascomycota</taxon>
        <taxon>Pezizomycotina</taxon>
        <taxon>Eurotiomycetes</taxon>
        <taxon>Eurotiomycetidae</taxon>
        <taxon>Eurotiales</taxon>
        <taxon>Aspergillaceae</taxon>
        <taxon>Aspergillus</taxon>
        <taxon>Aspergillus subgen. Circumdati</taxon>
    </lineage>
</organism>
<feature type="binding site" description="axial binding residue" evidence="12">
    <location>
        <position position="387"/>
    </location>
    <ligand>
        <name>heme</name>
        <dbReference type="ChEBI" id="CHEBI:30413"/>
    </ligand>
    <ligandPart>
        <name>Fe</name>
        <dbReference type="ChEBI" id="CHEBI:18248"/>
    </ligandPart>
</feature>
<dbReference type="FunFam" id="2.40.180.10:FF:000003">
    <property type="entry name" value="Catalase"/>
    <property type="match status" value="1"/>
</dbReference>
<comment type="caution">
    <text evidence="15">The sequence shown here is derived from an EMBL/GenBank/DDBJ whole genome shotgun (WGS) entry which is preliminary data.</text>
</comment>
<accession>A0AAD4CFH9</accession>
<keyword evidence="8 10" id="KW-0408">Iron</keyword>
<comment type="similarity">
    <text evidence="2 10">Belongs to the catalase family.</text>
</comment>
<evidence type="ECO:0000256" key="1">
    <source>
        <dbReference type="ARBA" id="ARBA00001971"/>
    </source>
</evidence>
<dbReference type="Pfam" id="PF00199">
    <property type="entry name" value="Catalase"/>
    <property type="match status" value="1"/>
</dbReference>
<dbReference type="GO" id="GO:0046872">
    <property type="term" value="F:metal ion binding"/>
    <property type="evidence" value="ECO:0007669"/>
    <property type="project" value="UniProtKB-KW"/>
</dbReference>
<dbReference type="InterPro" id="IPR020835">
    <property type="entry name" value="Catalase_sf"/>
</dbReference>
<feature type="active site" evidence="11">
    <location>
        <position position="173"/>
    </location>
</feature>
<comment type="catalytic activity">
    <reaction evidence="10">
        <text>2 H2O2 = O2 + 2 H2O</text>
        <dbReference type="Rhea" id="RHEA:20309"/>
        <dbReference type="ChEBI" id="CHEBI:15377"/>
        <dbReference type="ChEBI" id="CHEBI:15379"/>
        <dbReference type="ChEBI" id="CHEBI:16240"/>
        <dbReference type="EC" id="1.11.1.6"/>
    </reaction>
</comment>
<feature type="chain" id="PRO_5042024804" description="Catalase" evidence="13">
    <location>
        <begin position="16"/>
        <end position="729"/>
    </location>
</feature>
<dbReference type="PROSITE" id="PS51402">
    <property type="entry name" value="CATALASE_3"/>
    <property type="match status" value="1"/>
</dbReference>
<name>A0AAD4CFH9_ASPNN</name>
<dbReference type="InterPro" id="IPR043156">
    <property type="entry name" value="Catalase_clade2_helical"/>
</dbReference>
<gene>
    <name evidence="15" type="ORF">FE257_012766</name>
</gene>
<keyword evidence="16" id="KW-1185">Reference proteome</keyword>
<dbReference type="GO" id="GO:0005829">
    <property type="term" value="C:cytosol"/>
    <property type="evidence" value="ECO:0007669"/>
    <property type="project" value="TreeGrafter"/>
</dbReference>
<dbReference type="PROSITE" id="PS00438">
    <property type="entry name" value="CATALASE_2"/>
    <property type="match status" value="1"/>
</dbReference>
<evidence type="ECO:0000256" key="13">
    <source>
        <dbReference type="SAM" id="SignalP"/>
    </source>
</evidence>
<feature type="active site" evidence="11">
    <location>
        <position position="100"/>
    </location>
</feature>
<dbReference type="GO" id="GO:0042744">
    <property type="term" value="P:hydrogen peroxide catabolic process"/>
    <property type="evidence" value="ECO:0007669"/>
    <property type="project" value="UniProtKB-UniRule"/>
</dbReference>
<dbReference type="EMBL" id="VCAU01000093">
    <property type="protein sequence ID" value="KAF9885560.1"/>
    <property type="molecule type" value="Genomic_DNA"/>
</dbReference>
<evidence type="ECO:0000256" key="9">
    <source>
        <dbReference type="ARBA" id="ARBA00023324"/>
    </source>
</evidence>
<evidence type="ECO:0000256" key="4">
    <source>
        <dbReference type="ARBA" id="ARBA00022559"/>
    </source>
</evidence>
<dbReference type="PRINTS" id="PR00067">
    <property type="entry name" value="CATALASE"/>
</dbReference>
<dbReference type="Gene3D" id="3.40.50.880">
    <property type="match status" value="1"/>
</dbReference>
<dbReference type="InterPro" id="IPR024708">
    <property type="entry name" value="Catalase_AS"/>
</dbReference>
<dbReference type="PIRSF" id="PIRSF038927">
    <property type="entry name" value="Catalase_clade2"/>
    <property type="match status" value="1"/>
</dbReference>
<evidence type="ECO:0000256" key="8">
    <source>
        <dbReference type="ARBA" id="ARBA00023004"/>
    </source>
</evidence>
<keyword evidence="13" id="KW-0732">Signal</keyword>
<dbReference type="EC" id="1.11.1.6" evidence="3 10"/>
<evidence type="ECO:0000256" key="12">
    <source>
        <dbReference type="PIRSR" id="PIRSR038927-2"/>
    </source>
</evidence>
<evidence type="ECO:0000313" key="15">
    <source>
        <dbReference type="EMBL" id="KAF9885560.1"/>
    </source>
</evidence>
<dbReference type="Gene3D" id="1.20.1370.20">
    <property type="match status" value="1"/>
</dbReference>
<dbReference type="CDD" id="cd03132">
    <property type="entry name" value="GATase1_catalase"/>
    <property type="match status" value="1"/>
</dbReference>